<organism evidence="1 2">
    <name type="scientific">Thalassiosira oceanica</name>
    <name type="common">Marine diatom</name>
    <dbReference type="NCBI Taxonomy" id="159749"/>
    <lineage>
        <taxon>Eukaryota</taxon>
        <taxon>Sar</taxon>
        <taxon>Stramenopiles</taxon>
        <taxon>Ochrophyta</taxon>
        <taxon>Bacillariophyta</taxon>
        <taxon>Coscinodiscophyceae</taxon>
        <taxon>Thalassiosirophycidae</taxon>
        <taxon>Thalassiosirales</taxon>
        <taxon>Thalassiosiraceae</taxon>
        <taxon>Thalassiosira</taxon>
    </lineage>
</organism>
<feature type="non-terminal residue" evidence="1">
    <location>
        <position position="163"/>
    </location>
</feature>
<protein>
    <submittedName>
        <fullName evidence="1">Uncharacterized protein</fullName>
    </submittedName>
</protein>
<dbReference type="AlphaFoldDB" id="K0RAW8"/>
<dbReference type="Proteomes" id="UP000266841">
    <property type="component" value="Unassembled WGS sequence"/>
</dbReference>
<proteinExistence type="predicted"/>
<accession>K0RAW8</accession>
<reference evidence="1 2" key="1">
    <citation type="journal article" date="2012" name="Genome Biol.">
        <title>Genome and low-iron response of an oceanic diatom adapted to chronic iron limitation.</title>
        <authorList>
            <person name="Lommer M."/>
            <person name="Specht M."/>
            <person name="Roy A.S."/>
            <person name="Kraemer L."/>
            <person name="Andreson R."/>
            <person name="Gutowska M.A."/>
            <person name="Wolf J."/>
            <person name="Bergner S.V."/>
            <person name="Schilhabel M.B."/>
            <person name="Klostermeier U.C."/>
            <person name="Beiko R.G."/>
            <person name="Rosenstiel P."/>
            <person name="Hippler M."/>
            <person name="Laroche J."/>
        </authorList>
    </citation>
    <scope>NUCLEOTIDE SEQUENCE [LARGE SCALE GENOMIC DNA]</scope>
    <source>
        <strain evidence="1 2">CCMP1005</strain>
    </source>
</reference>
<evidence type="ECO:0000313" key="1">
    <source>
        <dbReference type="EMBL" id="EJK50843.1"/>
    </source>
</evidence>
<dbReference type="EMBL" id="AGNL01042838">
    <property type="protein sequence ID" value="EJK50843.1"/>
    <property type="molecule type" value="Genomic_DNA"/>
</dbReference>
<name>K0RAW8_THAOC</name>
<gene>
    <name evidence="1" type="ORF">THAOC_30051</name>
</gene>
<evidence type="ECO:0000313" key="2">
    <source>
        <dbReference type="Proteomes" id="UP000266841"/>
    </source>
</evidence>
<keyword evidence="2" id="KW-1185">Reference proteome</keyword>
<comment type="caution">
    <text evidence="1">The sequence shown here is derived from an EMBL/GenBank/DDBJ whole genome shotgun (WGS) entry which is preliminary data.</text>
</comment>
<sequence length="163" mass="17510">MEPLSKPIGGVVSKRPPARAWSCGDFPVRRSRRVPSAAKPDTADTAVTSSLQTVVSIFGFVAYWAIHGRVRGGVKEGLESVAMEATRNLNYANKAHGKSSGRVGSAKCDLFDEDGKQKCGRCLRAYTKDEAIQKTEGLHALTCVDATCNVDGFETDVHGEPNL</sequence>